<dbReference type="Proteomes" id="UP000799778">
    <property type="component" value="Unassembled WGS sequence"/>
</dbReference>
<dbReference type="AlphaFoldDB" id="A0A6A5XAV4"/>
<sequence>MAGRYERHYVSAKDTGKVTDVKAHGPVPSNYSVSRNDYKRPEGKIYAARYTEKTSKRKTSEHPCSPNNRRLGFRIAEEGYQPVAVVGAIQAPFNYNTKDWKWKFHKTWADAAAAALASSGCSVDDCPYHPSDRRTVVYQHEARCASVVREMGGRSLIIVTPEIPNNAQRWNQFWDEEERPKMYARWSTGPQGTSKPIVLGCLPVWYEWNTREALWYTLEPLGSFGIDWNKNLNTKLDSLNLPCLQGIRVDTRIMKPSHLHWTIVGAHRQYVMDTYVFPKNDRGEPIFGNWIQQHLDHMKLCFQARKRSDFVFDKDRKYSGPDLDWTQLSAIVLGADNARKYAVMWDDAIDAYITYQLTQNDENWMDFSRKMRKATVWPDCPFPQK</sequence>
<evidence type="ECO:0000313" key="2">
    <source>
        <dbReference type="Proteomes" id="UP000799778"/>
    </source>
</evidence>
<keyword evidence="2" id="KW-1185">Reference proteome</keyword>
<dbReference type="GeneID" id="54283618"/>
<organism evidence="1 2">
    <name type="scientific">Aaosphaeria arxii CBS 175.79</name>
    <dbReference type="NCBI Taxonomy" id="1450172"/>
    <lineage>
        <taxon>Eukaryota</taxon>
        <taxon>Fungi</taxon>
        <taxon>Dikarya</taxon>
        <taxon>Ascomycota</taxon>
        <taxon>Pezizomycotina</taxon>
        <taxon>Dothideomycetes</taxon>
        <taxon>Pleosporomycetidae</taxon>
        <taxon>Pleosporales</taxon>
        <taxon>Pleosporales incertae sedis</taxon>
        <taxon>Aaosphaeria</taxon>
    </lineage>
</organism>
<proteinExistence type="predicted"/>
<accession>A0A6A5XAV4</accession>
<dbReference type="EMBL" id="ML978077">
    <property type="protein sequence ID" value="KAF2010039.1"/>
    <property type="molecule type" value="Genomic_DNA"/>
</dbReference>
<protein>
    <submittedName>
        <fullName evidence="1">Uncharacterized protein</fullName>
    </submittedName>
</protein>
<dbReference type="OrthoDB" id="3694092at2759"/>
<evidence type="ECO:0000313" key="1">
    <source>
        <dbReference type="EMBL" id="KAF2010039.1"/>
    </source>
</evidence>
<gene>
    <name evidence="1" type="ORF">BU24DRAFT_414480</name>
</gene>
<dbReference type="RefSeq" id="XP_033378378.1">
    <property type="nucleotide sequence ID" value="XM_033526221.1"/>
</dbReference>
<name>A0A6A5XAV4_9PLEO</name>
<reference evidence="1" key="1">
    <citation type="journal article" date="2020" name="Stud. Mycol.">
        <title>101 Dothideomycetes genomes: a test case for predicting lifestyles and emergence of pathogens.</title>
        <authorList>
            <person name="Haridas S."/>
            <person name="Albert R."/>
            <person name="Binder M."/>
            <person name="Bloem J."/>
            <person name="Labutti K."/>
            <person name="Salamov A."/>
            <person name="Andreopoulos B."/>
            <person name="Baker S."/>
            <person name="Barry K."/>
            <person name="Bills G."/>
            <person name="Bluhm B."/>
            <person name="Cannon C."/>
            <person name="Castanera R."/>
            <person name="Culley D."/>
            <person name="Daum C."/>
            <person name="Ezra D."/>
            <person name="Gonzalez J."/>
            <person name="Henrissat B."/>
            <person name="Kuo A."/>
            <person name="Liang C."/>
            <person name="Lipzen A."/>
            <person name="Lutzoni F."/>
            <person name="Magnuson J."/>
            <person name="Mondo S."/>
            <person name="Nolan M."/>
            <person name="Ohm R."/>
            <person name="Pangilinan J."/>
            <person name="Park H.-J."/>
            <person name="Ramirez L."/>
            <person name="Alfaro M."/>
            <person name="Sun H."/>
            <person name="Tritt A."/>
            <person name="Yoshinaga Y."/>
            <person name="Zwiers L.-H."/>
            <person name="Turgeon B."/>
            <person name="Goodwin S."/>
            <person name="Spatafora J."/>
            <person name="Crous P."/>
            <person name="Grigoriev I."/>
        </authorList>
    </citation>
    <scope>NUCLEOTIDE SEQUENCE</scope>
    <source>
        <strain evidence="1">CBS 175.79</strain>
    </source>
</reference>